<evidence type="ECO:0000256" key="1">
    <source>
        <dbReference type="ARBA" id="ARBA00006739"/>
    </source>
</evidence>
<feature type="transmembrane region" description="Helical" evidence="4">
    <location>
        <begin position="347"/>
        <end position="367"/>
    </location>
</feature>
<dbReference type="PATRIC" id="fig|1736674.3.peg.2613"/>
<dbReference type="AlphaFoldDB" id="A0A0P0CZ96"/>
<reference evidence="6 7" key="1">
    <citation type="submission" date="2015-10" db="EMBL/GenBank/DDBJ databases">
        <authorList>
            <person name="Gilbert D.G."/>
        </authorList>
    </citation>
    <scope>NUCLEOTIDE SEQUENCE [LARGE SCALE GENOMIC DNA]</scope>
    <source>
        <strain evidence="7">HZ-22</strain>
    </source>
</reference>
<dbReference type="GO" id="GO:0016757">
    <property type="term" value="F:glycosyltransferase activity"/>
    <property type="evidence" value="ECO:0007669"/>
    <property type="project" value="UniProtKB-KW"/>
</dbReference>
<evidence type="ECO:0000256" key="4">
    <source>
        <dbReference type="SAM" id="Phobius"/>
    </source>
</evidence>
<evidence type="ECO:0000256" key="2">
    <source>
        <dbReference type="ARBA" id="ARBA00022676"/>
    </source>
</evidence>
<sequence length="379" mass="43497">MIPISICISLAYLFLIGSFVYGFNKVKRFKLQNIPAKTKFSIIIPFRNEVENLPELLNSIFALEYPNQLYEIILVDDHSKDGSKESIQKILNIKQVKHIQLDIRVIQNERKTNSPKKDAITTAIKQIKYEWIITSDADCVLPKFWLNSFDQFIQKTNAKCIAAPIIYTKTNSFLSRFQLADLLSLQGATIGGFGIRKPFLCNGANFAYQKRLFNELNGFEGNTHIASGDDIFFLEKATIKHSKNIEYLKCSQAIVTTKPQLSYKDLISQRLRWAAKTSSYNNWFGKLTGAIVLLANALVITLLLLSILSSMSPNILLYVLVIKLNIDFILIYKTADFFNQKAILRSFLVAFILYPFFSVYVVFLSTFKSYKWKGRYFKK</sequence>
<dbReference type="SUPFAM" id="SSF53448">
    <property type="entry name" value="Nucleotide-diphospho-sugar transferases"/>
    <property type="match status" value="1"/>
</dbReference>
<dbReference type="PANTHER" id="PTHR43630">
    <property type="entry name" value="POLY-BETA-1,6-N-ACETYL-D-GLUCOSAMINE SYNTHASE"/>
    <property type="match status" value="1"/>
</dbReference>
<dbReference type="KEGG" id="ahz:APS56_12770"/>
<organism evidence="6 7">
    <name type="scientific">Pseudalgibacter alginicilyticus</name>
    <dbReference type="NCBI Taxonomy" id="1736674"/>
    <lineage>
        <taxon>Bacteria</taxon>
        <taxon>Pseudomonadati</taxon>
        <taxon>Bacteroidota</taxon>
        <taxon>Flavobacteriia</taxon>
        <taxon>Flavobacteriales</taxon>
        <taxon>Flavobacteriaceae</taxon>
        <taxon>Pseudalgibacter</taxon>
    </lineage>
</organism>
<feature type="domain" description="Glycosyltransferase 2-like" evidence="5">
    <location>
        <begin position="41"/>
        <end position="212"/>
    </location>
</feature>
<dbReference type="Gene3D" id="3.90.550.10">
    <property type="entry name" value="Spore Coat Polysaccharide Biosynthesis Protein SpsA, Chain A"/>
    <property type="match status" value="1"/>
</dbReference>
<proteinExistence type="inferred from homology"/>
<feature type="transmembrane region" description="Helical" evidence="4">
    <location>
        <begin position="315"/>
        <end position="335"/>
    </location>
</feature>
<keyword evidence="3 6" id="KW-0808">Transferase</keyword>
<dbReference type="STRING" id="1736674.APS56_12770"/>
<dbReference type="InterPro" id="IPR029044">
    <property type="entry name" value="Nucleotide-diphossugar_trans"/>
</dbReference>
<keyword evidence="4" id="KW-1133">Transmembrane helix</keyword>
<gene>
    <name evidence="6" type="ORF">APS56_12770</name>
</gene>
<keyword evidence="2" id="KW-0328">Glycosyltransferase</keyword>
<evidence type="ECO:0000313" key="7">
    <source>
        <dbReference type="Proteomes" id="UP000057981"/>
    </source>
</evidence>
<dbReference type="Pfam" id="PF00535">
    <property type="entry name" value="Glycos_transf_2"/>
    <property type="match status" value="1"/>
</dbReference>
<evidence type="ECO:0000259" key="5">
    <source>
        <dbReference type="Pfam" id="PF00535"/>
    </source>
</evidence>
<feature type="transmembrane region" description="Helical" evidence="4">
    <location>
        <begin position="287"/>
        <end position="308"/>
    </location>
</feature>
<name>A0A0P0CZ96_9FLAO</name>
<evidence type="ECO:0000313" key="6">
    <source>
        <dbReference type="EMBL" id="ALJ05951.1"/>
    </source>
</evidence>
<dbReference type="OrthoDB" id="9805625at2"/>
<protein>
    <submittedName>
        <fullName evidence="6">Glycosyltransferase</fullName>
    </submittedName>
</protein>
<accession>A0A0P0CZ96</accession>
<dbReference type="Proteomes" id="UP000057981">
    <property type="component" value="Chromosome"/>
</dbReference>
<keyword evidence="7" id="KW-1185">Reference proteome</keyword>
<dbReference type="RefSeq" id="WP_054728900.1">
    <property type="nucleotide sequence ID" value="NZ_CP012898.1"/>
</dbReference>
<dbReference type="InterPro" id="IPR001173">
    <property type="entry name" value="Glyco_trans_2-like"/>
</dbReference>
<dbReference type="CDD" id="cd04192">
    <property type="entry name" value="GT_2_like_e"/>
    <property type="match status" value="1"/>
</dbReference>
<comment type="similarity">
    <text evidence="1">Belongs to the glycosyltransferase 2 family.</text>
</comment>
<dbReference type="PANTHER" id="PTHR43630:SF1">
    <property type="entry name" value="POLY-BETA-1,6-N-ACETYL-D-GLUCOSAMINE SYNTHASE"/>
    <property type="match status" value="1"/>
</dbReference>
<keyword evidence="4" id="KW-0812">Transmembrane</keyword>
<dbReference type="EMBL" id="CP012898">
    <property type="protein sequence ID" value="ALJ05951.1"/>
    <property type="molecule type" value="Genomic_DNA"/>
</dbReference>
<evidence type="ECO:0000256" key="3">
    <source>
        <dbReference type="ARBA" id="ARBA00022679"/>
    </source>
</evidence>
<keyword evidence="4" id="KW-0472">Membrane</keyword>